<dbReference type="CDD" id="cd01392">
    <property type="entry name" value="HTH_LacI"/>
    <property type="match status" value="1"/>
</dbReference>
<evidence type="ECO:0000256" key="1">
    <source>
        <dbReference type="ARBA" id="ARBA00023015"/>
    </source>
</evidence>
<evidence type="ECO:0000256" key="2">
    <source>
        <dbReference type="ARBA" id="ARBA00023125"/>
    </source>
</evidence>
<sequence>MSGKKDITIVDIARELNISISTVSRGLKDHPDINKDTRQKIWNKAEQLGYTANIFASNFRKKKTNTLGVIIHRLHGYFISSLLDGMEKVANEAGYNLIISQSRESYHKEMANAKTMLANRVDGLLISLAYDTESLAHIEPFINKGIPVIFFDRVFENSQGVSVIIDNYKNAYDITKHLITEGCSKIMHITACLKRNVYAERYRGYRRALEDYNIPFSDDMLILNDMNPQDGIAAAEKILQMENRPDGLFIAEDENAAYCMHHLKQNGVRIPEDIAIAGFNNDPISRTVDPNLTTVNYPAYDIGAVAATSLISQLNGASSVVQVMNKIVLKSEVIIRESSRRKK</sequence>
<dbReference type="PROSITE" id="PS50932">
    <property type="entry name" value="HTH_LACI_2"/>
    <property type="match status" value="1"/>
</dbReference>
<dbReference type="CDD" id="cd06267">
    <property type="entry name" value="PBP1_LacI_sugar_binding-like"/>
    <property type="match status" value="1"/>
</dbReference>
<evidence type="ECO:0000259" key="4">
    <source>
        <dbReference type="PROSITE" id="PS50932"/>
    </source>
</evidence>
<comment type="caution">
    <text evidence="5">The sequence shown here is derived from an EMBL/GenBank/DDBJ whole genome shotgun (WGS) entry which is preliminary data.</text>
</comment>
<keyword evidence="2" id="KW-0238">DNA-binding</keyword>
<accession>A0A9E2S4Y1</accession>
<name>A0A9E2S4Y1_9BACT</name>
<dbReference type="GO" id="GO:0000976">
    <property type="term" value="F:transcription cis-regulatory region binding"/>
    <property type="evidence" value="ECO:0007669"/>
    <property type="project" value="TreeGrafter"/>
</dbReference>
<dbReference type="SMART" id="SM00354">
    <property type="entry name" value="HTH_LACI"/>
    <property type="match status" value="1"/>
</dbReference>
<dbReference type="RefSeq" id="WP_217789239.1">
    <property type="nucleotide sequence ID" value="NZ_JAHSPG010000001.1"/>
</dbReference>
<dbReference type="GO" id="GO:0003700">
    <property type="term" value="F:DNA-binding transcription factor activity"/>
    <property type="evidence" value="ECO:0007669"/>
    <property type="project" value="TreeGrafter"/>
</dbReference>
<keyword evidence="6" id="KW-1185">Reference proteome</keyword>
<dbReference type="AlphaFoldDB" id="A0A9E2S4Y1"/>
<feature type="domain" description="HTH lacI-type" evidence="4">
    <location>
        <begin position="7"/>
        <end position="61"/>
    </location>
</feature>
<dbReference type="EMBL" id="JAHSPG010000001">
    <property type="protein sequence ID" value="MBV4355692.1"/>
    <property type="molecule type" value="Genomic_DNA"/>
</dbReference>
<keyword evidence="3" id="KW-0804">Transcription</keyword>
<evidence type="ECO:0000313" key="5">
    <source>
        <dbReference type="EMBL" id="MBV4355692.1"/>
    </source>
</evidence>
<dbReference type="InterPro" id="IPR046335">
    <property type="entry name" value="LacI/GalR-like_sensor"/>
</dbReference>
<proteinExistence type="predicted"/>
<dbReference type="Pfam" id="PF00356">
    <property type="entry name" value="LacI"/>
    <property type="match status" value="1"/>
</dbReference>
<keyword evidence="1" id="KW-0805">Transcription regulation</keyword>
<evidence type="ECO:0000313" key="6">
    <source>
        <dbReference type="Proteomes" id="UP000812270"/>
    </source>
</evidence>
<dbReference type="InterPro" id="IPR000843">
    <property type="entry name" value="HTH_LacI"/>
</dbReference>
<dbReference type="PANTHER" id="PTHR30146">
    <property type="entry name" value="LACI-RELATED TRANSCRIPTIONAL REPRESSOR"/>
    <property type="match status" value="1"/>
</dbReference>
<dbReference type="Pfam" id="PF13377">
    <property type="entry name" value="Peripla_BP_3"/>
    <property type="match status" value="1"/>
</dbReference>
<dbReference type="Proteomes" id="UP000812270">
    <property type="component" value="Unassembled WGS sequence"/>
</dbReference>
<evidence type="ECO:0000256" key="3">
    <source>
        <dbReference type="ARBA" id="ARBA00023163"/>
    </source>
</evidence>
<dbReference type="PANTHER" id="PTHR30146:SF109">
    <property type="entry name" value="HTH-TYPE TRANSCRIPTIONAL REGULATOR GALS"/>
    <property type="match status" value="1"/>
</dbReference>
<organism evidence="5 6">
    <name type="scientific">Pinibacter aurantiacus</name>
    <dbReference type="NCBI Taxonomy" id="2851599"/>
    <lineage>
        <taxon>Bacteria</taxon>
        <taxon>Pseudomonadati</taxon>
        <taxon>Bacteroidota</taxon>
        <taxon>Chitinophagia</taxon>
        <taxon>Chitinophagales</taxon>
        <taxon>Chitinophagaceae</taxon>
        <taxon>Pinibacter</taxon>
    </lineage>
</organism>
<gene>
    <name evidence="5" type="ORF">KTO63_00940</name>
</gene>
<reference evidence="5" key="1">
    <citation type="submission" date="2021-06" db="EMBL/GenBank/DDBJ databases">
        <authorList>
            <person name="Huq M.A."/>
        </authorList>
    </citation>
    <scope>NUCLEOTIDE SEQUENCE</scope>
    <source>
        <strain evidence="5">MAH-26</strain>
    </source>
</reference>
<protein>
    <submittedName>
        <fullName evidence="5">LacI family transcriptional regulator</fullName>
    </submittedName>
</protein>